<name>A0ACD4PI06_9BACT</name>
<proteinExistence type="predicted"/>
<dbReference type="Proteomes" id="UP001213039">
    <property type="component" value="Chromosome"/>
</dbReference>
<protein>
    <submittedName>
        <fullName evidence="1">SGNH/GDSL hydrolase family protein</fullName>
    </submittedName>
</protein>
<organism evidence="1 2">
    <name type="scientific">Mycoplasmopsis edwardii</name>
    <dbReference type="NCBI Taxonomy" id="53558"/>
    <lineage>
        <taxon>Bacteria</taxon>
        <taxon>Bacillati</taxon>
        <taxon>Mycoplasmatota</taxon>
        <taxon>Mycoplasmoidales</taxon>
        <taxon>Metamycoplasmataceae</taxon>
        <taxon>Mycoplasmopsis</taxon>
    </lineage>
</organism>
<gene>
    <name evidence="1" type="ORF">Me_995_000297</name>
</gene>
<keyword evidence="1" id="KW-0378">Hydrolase</keyword>
<evidence type="ECO:0000313" key="1">
    <source>
        <dbReference type="EMBL" id="WBP84317.1"/>
    </source>
</evidence>
<dbReference type="EMBL" id="CP114370">
    <property type="protein sequence ID" value="WBP84317.1"/>
    <property type="molecule type" value="Genomic_DNA"/>
</dbReference>
<reference evidence="1" key="1">
    <citation type="submission" date="2022-12" db="EMBL/GenBank/DDBJ databases">
        <authorList>
            <consortium name="Asia Pacific Centre for Animal Health"/>
            <person name="Klose S.M."/>
            <person name="Legione A.R."/>
            <person name="Monotti I."/>
            <person name="Bushell R."/>
            <person name="Marenda M.S."/>
            <person name="Sugiyama T."/>
            <person name="Browning G.F."/>
            <person name="Vaz P.K."/>
        </authorList>
    </citation>
    <scope>NUCLEOTIDE SEQUENCE</scope>
    <source>
        <strain evidence="1">Felid995</strain>
    </source>
</reference>
<keyword evidence="2" id="KW-1185">Reference proteome</keyword>
<accession>A0ACD4PI06</accession>
<evidence type="ECO:0000313" key="2">
    <source>
        <dbReference type="Proteomes" id="UP001213039"/>
    </source>
</evidence>
<sequence>MKSKKVLTSVFALLVSASVLTACNAPGSSKPISSGGKDIKVTQPGDGVEVPGLPTNPIIGGRVGGIESLVDSGDISNPKERNFIRSRSLKFISKNQSIKYVAFGDSLTAGFDGTLPKDYKGKLEVDGSISGLSYPSFLARMLNVNGRVQSYDNFAVSGSRVLDWIKLFEMNYDGKDVSDKVITSIFPNKEEFKNEVKSKLAEANLVTFTLGANDLFSLILDSVKTQDALKIVKKFLDKKPLLNDAIIFFNNLFKDSLPEIRKRLITFISNLKTLAPKANINLISYPIPMQLLFNVLNKYVSNQLLQDLVKLDASNIFIEIINDNLQEVAEITSINFIQTYNNKFWNANVKDLSSIYLDIHPGTKGYKKIALDLYLKITKPYLNLKYYEGYDFDKDYILKDAASSKYQIEVGLSDKEAIGASNTFDYLNHEIADEIEVKTQRSPFNFGKRISELSNIFQYLVVEFVEFLTDNAIYNELDPERKLKQLLVDNNHLGTPALVNLVQEVMSSGKLESIFANIQNQLSASLERGDITFEKFTKIFIDNFVNLDNIAYLIKVISKSQLLSNNKEELANVFKTIIDNFIRSYSAKVSEIVEKPIFETVGSEYFEEGEITSLVAELLGSQDFVNLIKKFVDVYIYNSEDFAEIESINDFILSFFKNQANNREIATLINQNLQNVLENKKVKQIFGNLLHNVLKSKNLTNQITKEQIVQAVDDLLSLANGLNNEFDLTNVLIKNLLNELPVHGITNFSQLISNSLKATFNEVFGGQNFNKNFVALVKTFSNSDLIENNKPLLKQLVTNYLESQSFASLSTVVRNAVEGRRITRYFSAAAFERLSQVVFGGQYIKNLFSRAVDSTIENHNAFKNVTSTNEIIIKVLEHTDLDEVKNNISGLINSIKDSKDFPYLIKDIFTSFFTKYNIPVDPRAQQFFDDLSNDAKAIIDDLNFIEPFITDIFDFIKTIRNSENAIEEFDKLPDIISKSLSKHLLNDPIGLIKKLVAKPYVRNNVDAIALLSKVVFNDVKARGYWAGVVEANIDKVLKINDFNKYVDKDEVRLITLMVVNNENLGELLEELIKTFINNQSLLDKVTSPRELFDALITNRELKNTLIAHSKPIVKEVLASGAYKRSIAKAVIETSKGSFFEVDEKYKVLFENATRSIIEVLNATNKFDQFIDAIFEVLAGSENIEEIVKKLPSKMSDIFDLSISEIYRAVLNSTVLNFDRDLLKEFLKEFITRIQDNKFVNTAFKLLPDKFPYSLTKDEVKATFTKVTQNEDFRAILDKSVDFMFANLDRFKESTSAIDNLNIVLADKDYLETVKSHLKAFISAIKDDTTIKKIVVNLILSFETKEEYSWILNEVTNKERFIENVYSSLLKEFDHLNVIPNLFKGLESFSKLNVKTPQTLTKSIVDEFVAELKGRNLESNFTRVLRSLSNEFFRDNSQNIVQVVKNIYNHYLLNRENLESVLHLVNEGTNNSLSNLTEITELTELAINIFEDQEIKNYISGQLTNLVSNENKFSQVQNFNEILKVILINLDKEQLKSLIKNLFDKVKTNPTLRRLVAKILTNYIKQNHPSVYDEVQTSSFFNNLLTDIFKLEEILDIKDQVVDKFIEAISLTNTNDDLNQKLKNFVSEVSDIFVTRAKEKMNDIISFVFRSNVFTHNKPYTLRLIKFFAEHVIENTDLLWEPINSFLSTNNLIDTNRKLNKEQFDKLRAFILHVNNYSSTSTIINNVLSFTDEEVSKIVDLETFKNVIGKKAINALNLSEYQLLKAILSSDYLSSEREFVKHVLEKVLNKYLTQETINSLLENASLNSLSSSLGIQEANLKSFITKVLTNDKIKDVIKIIADHVLSNLDSLRRANSYNDLIKQIFLIENLKPALREKLIALINDVVNNDKFKKDIKSFILSVLNNELFSVFFKGVQNKQRIADNIIEVYDIFDNNLSLNQIIFDTLFEHLKENGYQFNITSLLSSFGSSLKDRLNSEEGAEAKVVKMVKELVNSKLLNQNKEDLSRIIVNALESLGNKESFNKIIDSLSKAQKDKITQYIQISDLKVLLNFVLGNTHFHSILDNLIKRLFDNLSTLNDVTSYFDIIKRVLAILDLESLETHVLGLMEDILSRNEVNDSVYRLLKQTLGNFGVNTNDGGIDVFIRDLSRNLETLLNQTDLLKPIIKKFFEKLKHASRSNNKEELINALSTISVDIVKIIKDKVISDPKSFVDNLLEIQFIKDNKPALIKTIAQLLIGLKDKGTLKTIVYGIIDDLNLSADTLEVLDKTTLKKLVDIVLSKENLNNLITNIVPELLNDTNWLNHINDPFTLIKSLMAKPNVLRLIKSFINSFVDGFVSDPKTPAVMLRLVENFARKYDINLRGFDKTVLIRNVTNSIIPFAKDIDLYPRIIDIVAEQIKVSLNVNDLLLNVKLKLSKSFDLTDYKYLKAFLNRFSWVTQSKSEVSAIALRLFDKFMASEEWQEALVNQVLKVPFVSKYGVRNSDIKLIIKALKEAPAFETGILIIITHILNNWDTLKEANSYSELFDKLINIEPLTNTLKRFAEYTIKTVLESRDFSQVGARIFVTEINKTKYKTLLKDITNPENLISNIFGIISVVNKNLSISDNIIDEVFKKLQANETIDTTLLTNSLQTTINKFINNPRFEANLINLLKEIVKTEGIRNNKSQFGILFKNTLDLLFSELNPGQLVWQSFNDQVKAFINEHFVSGEQFANVINDFAQLPDLRDLIGNLTNYFIDNIDDFNEVTTISGLMRTYFRNQNNETSFKNNLKQIITKGLSKNNIKSSLRSMLNKLFRFINVHNNQHAEHLINVISNDFGDLLNRSGVFDQTINILIEEIKNNEGINDVLSHAKDRILNELTPANFNFIKKLINDPLVQNNKEKVLSVVLEGITNFLNDETKIRKVINDLNLASLLVTNEQDSPINLELINNMIVLAIKNPDLRDALKISINDFIQRANVYNQNQSWLGALNTLLKTPSSAELKTKFTRWIKATLTNPDTQLVQGAAQFLISKLRNSGFMLETVGDDHRLLSNIINSFFRTLAERPELNKIIDKIYENIKAIDFSKGGRENIKLVKDAISNGAFSLILTEDNRNISFSKVLSQYDFLKYMLDRIGDNNYVTFITRLFESSDRKQMTGIYATIKNQLIPGYNSSHSSNETSSSSNNGGGSQSSDSYGFTFDESIFTVVERTKKLISLLFRPIYRDMIYQAAKGNYNFDQPKANMHYKAIFRLSTLMLWYVHDKAVSGFKFWNGTSLDVETIFVSALDDAFLTAKGWYPNQFNSLPNWKKQVIGADWRGNYNWDFVVGNRSISTNLRNYWKDQLFAYIYYRKNNLDRHTGKTMTDALLDALKKGSF</sequence>